<sequence>MVEILRLFGRKKSKTTLAKCIKNQKQADDLKRSLVASSLQTNKYSPLLCEMTLRHFARNNTTRAPSERSDGRKLQPHEMMPSQCRGARSNIEYASATNFPLKENRVRIERQLAHLAVEPQPTQSRIIR</sequence>
<dbReference type="EMBL" id="ML170159">
    <property type="protein sequence ID" value="TDL27519.1"/>
    <property type="molecule type" value="Genomic_DNA"/>
</dbReference>
<keyword evidence="3" id="KW-1185">Reference proteome</keyword>
<dbReference type="AlphaFoldDB" id="A0A4Y7QL17"/>
<reference evidence="2 3" key="1">
    <citation type="submission" date="2018-06" db="EMBL/GenBank/DDBJ databases">
        <title>A transcriptomic atlas of mushroom development highlights an independent origin of complex multicellularity.</title>
        <authorList>
            <consortium name="DOE Joint Genome Institute"/>
            <person name="Krizsan K."/>
            <person name="Almasi E."/>
            <person name="Merenyi Z."/>
            <person name="Sahu N."/>
            <person name="Viragh M."/>
            <person name="Koszo T."/>
            <person name="Mondo S."/>
            <person name="Kiss B."/>
            <person name="Balint B."/>
            <person name="Kues U."/>
            <person name="Barry K."/>
            <person name="Hegedus J.C."/>
            <person name="Henrissat B."/>
            <person name="Johnson J."/>
            <person name="Lipzen A."/>
            <person name="Ohm R."/>
            <person name="Nagy I."/>
            <person name="Pangilinan J."/>
            <person name="Yan J."/>
            <person name="Xiong Y."/>
            <person name="Grigoriev I.V."/>
            <person name="Hibbett D.S."/>
            <person name="Nagy L.G."/>
        </authorList>
    </citation>
    <scope>NUCLEOTIDE SEQUENCE [LARGE SCALE GENOMIC DNA]</scope>
    <source>
        <strain evidence="2 3">SZMC22713</strain>
    </source>
</reference>
<feature type="compositionally biased region" description="Basic and acidic residues" evidence="1">
    <location>
        <begin position="65"/>
        <end position="76"/>
    </location>
</feature>
<gene>
    <name evidence="2" type="ORF">BD410DRAFT_782612</name>
</gene>
<evidence type="ECO:0000313" key="2">
    <source>
        <dbReference type="EMBL" id="TDL27519.1"/>
    </source>
</evidence>
<dbReference type="VEuPathDB" id="FungiDB:BD410DRAFT_782612"/>
<dbReference type="Proteomes" id="UP000294933">
    <property type="component" value="Unassembled WGS sequence"/>
</dbReference>
<evidence type="ECO:0000313" key="3">
    <source>
        <dbReference type="Proteomes" id="UP000294933"/>
    </source>
</evidence>
<feature type="region of interest" description="Disordered" evidence="1">
    <location>
        <begin position="59"/>
        <end position="82"/>
    </location>
</feature>
<name>A0A4Y7QL17_9AGAM</name>
<evidence type="ECO:0000256" key="1">
    <source>
        <dbReference type="SAM" id="MobiDB-lite"/>
    </source>
</evidence>
<proteinExistence type="predicted"/>
<organism evidence="2 3">
    <name type="scientific">Rickenella mellea</name>
    <dbReference type="NCBI Taxonomy" id="50990"/>
    <lineage>
        <taxon>Eukaryota</taxon>
        <taxon>Fungi</taxon>
        <taxon>Dikarya</taxon>
        <taxon>Basidiomycota</taxon>
        <taxon>Agaricomycotina</taxon>
        <taxon>Agaricomycetes</taxon>
        <taxon>Hymenochaetales</taxon>
        <taxon>Rickenellaceae</taxon>
        <taxon>Rickenella</taxon>
    </lineage>
</organism>
<accession>A0A4Y7QL17</accession>
<protein>
    <submittedName>
        <fullName evidence="2">Uncharacterized protein</fullName>
    </submittedName>
</protein>